<evidence type="ECO:0000313" key="2">
    <source>
        <dbReference type="EMBL" id="QIG44479.1"/>
    </source>
</evidence>
<sequence>MNAADAHTLVQSLGIDVVVATHVISVRDGRGGFADLNDLVKAAGLQPHEMVRFRNTVVFGPRSSQSRQPPTAHPDTRTERPSGGRIVDI</sequence>
<dbReference type="EMBL" id="CP049257">
    <property type="protein sequence ID" value="QIG44479.1"/>
    <property type="molecule type" value="Genomic_DNA"/>
</dbReference>
<evidence type="ECO:0000313" key="3">
    <source>
        <dbReference type="Proteomes" id="UP000502996"/>
    </source>
</evidence>
<dbReference type="SUPFAM" id="SSF47781">
    <property type="entry name" value="RuvA domain 2-like"/>
    <property type="match status" value="1"/>
</dbReference>
<dbReference type="KEGG" id="nano:G5V58_18330"/>
<dbReference type="Proteomes" id="UP000502996">
    <property type="component" value="Chromosome"/>
</dbReference>
<keyword evidence="3" id="KW-1185">Reference proteome</keyword>
<name>A0A6G6WGY9_9ACTN</name>
<gene>
    <name evidence="2" type="ORF">G5V58_18330</name>
</gene>
<dbReference type="InterPro" id="IPR010994">
    <property type="entry name" value="RuvA_2-like"/>
</dbReference>
<organism evidence="2 3">
    <name type="scientific">Nocardioides anomalus</name>
    <dbReference type="NCBI Taxonomy" id="2712223"/>
    <lineage>
        <taxon>Bacteria</taxon>
        <taxon>Bacillati</taxon>
        <taxon>Actinomycetota</taxon>
        <taxon>Actinomycetes</taxon>
        <taxon>Propionibacteriales</taxon>
        <taxon>Nocardioidaceae</taxon>
        <taxon>Nocardioides</taxon>
    </lineage>
</organism>
<proteinExistence type="predicted"/>
<protein>
    <submittedName>
        <fullName evidence="2">Uncharacterized protein</fullName>
    </submittedName>
</protein>
<evidence type="ECO:0000256" key="1">
    <source>
        <dbReference type="SAM" id="MobiDB-lite"/>
    </source>
</evidence>
<reference evidence="2 3" key="1">
    <citation type="submission" date="2020-02" db="EMBL/GenBank/DDBJ databases">
        <title>Full genome sequence of Nocardioides sp. R-3366.</title>
        <authorList>
            <person name="Im W.-T."/>
        </authorList>
    </citation>
    <scope>NUCLEOTIDE SEQUENCE [LARGE SCALE GENOMIC DNA]</scope>
    <source>
        <strain evidence="2 3">R-3366</strain>
    </source>
</reference>
<dbReference type="Pfam" id="PF12836">
    <property type="entry name" value="HHH_3"/>
    <property type="match status" value="1"/>
</dbReference>
<dbReference type="AlphaFoldDB" id="A0A6G6WGY9"/>
<dbReference type="RefSeq" id="WP_165235971.1">
    <property type="nucleotide sequence ID" value="NZ_CP049257.1"/>
</dbReference>
<accession>A0A6G6WGY9</accession>
<feature type="region of interest" description="Disordered" evidence="1">
    <location>
        <begin position="59"/>
        <end position="89"/>
    </location>
</feature>
<dbReference type="Gene3D" id="1.10.150.280">
    <property type="entry name" value="AF1531-like domain"/>
    <property type="match status" value="1"/>
</dbReference>
<feature type="compositionally biased region" description="Basic and acidic residues" evidence="1">
    <location>
        <begin position="74"/>
        <end position="89"/>
    </location>
</feature>